<dbReference type="InterPro" id="IPR032591">
    <property type="entry name" value="DUF4908"/>
</dbReference>
<evidence type="ECO:0000313" key="3">
    <source>
        <dbReference type="Proteomes" id="UP000228945"/>
    </source>
</evidence>
<protein>
    <submittedName>
        <fullName evidence="2">DUF4908 domain-containing protein</fullName>
    </submittedName>
</protein>
<accession>A0A2D2AUP2</accession>
<feature type="signal peptide" evidence="1">
    <location>
        <begin position="1"/>
        <end position="32"/>
    </location>
</feature>
<evidence type="ECO:0000313" key="2">
    <source>
        <dbReference type="EMBL" id="ATQ41716.1"/>
    </source>
</evidence>
<dbReference type="KEGG" id="cmb:CSW64_04470"/>
<feature type="chain" id="PRO_5013857539" evidence="1">
    <location>
        <begin position="33"/>
        <end position="257"/>
    </location>
</feature>
<dbReference type="EMBL" id="CP024201">
    <property type="protein sequence ID" value="ATQ41716.1"/>
    <property type="molecule type" value="Genomic_DNA"/>
</dbReference>
<keyword evidence="1" id="KW-0732">Signal</keyword>
<dbReference type="Pfam" id="PF16252">
    <property type="entry name" value="DUF4908"/>
    <property type="match status" value="1"/>
</dbReference>
<dbReference type="Proteomes" id="UP000228945">
    <property type="component" value="Chromosome"/>
</dbReference>
<keyword evidence="3" id="KW-1185">Reference proteome</keyword>
<evidence type="ECO:0000256" key="1">
    <source>
        <dbReference type="SAM" id="SignalP"/>
    </source>
</evidence>
<proteinExistence type="predicted"/>
<name>A0A2D2AUP2_9CAUL</name>
<reference evidence="2 3" key="1">
    <citation type="submission" date="2017-10" db="EMBL/GenBank/DDBJ databases">
        <title>Genome sequence of Caulobacter mirabilis FWC38.</title>
        <authorList>
            <person name="Fiebig A."/>
            <person name="Crosson S."/>
        </authorList>
    </citation>
    <scope>NUCLEOTIDE SEQUENCE [LARGE SCALE GENOMIC DNA]</scope>
    <source>
        <strain evidence="2 3">FWC 38</strain>
    </source>
</reference>
<organism evidence="2 3">
    <name type="scientific">Caulobacter mirabilis</name>
    <dbReference type="NCBI Taxonomy" id="69666"/>
    <lineage>
        <taxon>Bacteria</taxon>
        <taxon>Pseudomonadati</taxon>
        <taxon>Pseudomonadota</taxon>
        <taxon>Alphaproteobacteria</taxon>
        <taxon>Caulobacterales</taxon>
        <taxon>Caulobacteraceae</taxon>
        <taxon>Caulobacter</taxon>
    </lineage>
</organism>
<dbReference type="RefSeq" id="WP_099620973.1">
    <property type="nucleotide sequence ID" value="NZ_CP024201.1"/>
</dbReference>
<sequence>MARTGFRVPEAAAAILAAALALLSLAASPALAQGSLKDFLFGERADQTQRRPAAPPVARYVSETGEGFILDRSSGKPLLKFESSYEVWALQPEVGPRGDINYKNDLGQIILRATKLGGFTLFTRKRPSGSSAEVMGAAPALRLKPVSPLALYQLMRLSSARASKASGRVIAFEADATPASSPLIADASVIASEAIVRLSSTPKGRVQLEKIGKVVIVEGARPSVVLKNGVLLIVVTPDDGMAGRPSSDRIIHVAATR</sequence>
<dbReference type="OrthoDB" id="7170995at2"/>
<gene>
    <name evidence="2" type="ORF">CSW64_04470</name>
</gene>
<dbReference type="AlphaFoldDB" id="A0A2D2AUP2"/>